<keyword evidence="3" id="KW-1185">Reference proteome</keyword>
<organism evidence="2 3">
    <name type="scientific">Onychostoma macrolepis</name>
    <dbReference type="NCBI Taxonomy" id="369639"/>
    <lineage>
        <taxon>Eukaryota</taxon>
        <taxon>Metazoa</taxon>
        <taxon>Chordata</taxon>
        <taxon>Craniata</taxon>
        <taxon>Vertebrata</taxon>
        <taxon>Euteleostomi</taxon>
        <taxon>Actinopterygii</taxon>
        <taxon>Neopterygii</taxon>
        <taxon>Teleostei</taxon>
        <taxon>Ostariophysi</taxon>
        <taxon>Cypriniformes</taxon>
        <taxon>Cyprinidae</taxon>
        <taxon>Acrossocheilinae</taxon>
        <taxon>Onychostoma</taxon>
    </lineage>
</organism>
<name>A0A7J6BR69_9TELE</name>
<evidence type="ECO:0000256" key="1">
    <source>
        <dbReference type="SAM" id="MobiDB-lite"/>
    </source>
</evidence>
<reference evidence="2 3" key="1">
    <citation type="submission" date="2020-04" db="EMBL/GenBank/DDBJ databases">
        <title>Chromosome-level genome assembly of a cyprinid fish Onychostoma macrolepis by integration of Nanopore Sequencing, Bionano and Hi-C technology.</title>
        <authorList>
            <person name="Wang D."/>
        </authorList>
    </citation>
    <scope>NUCLEOTIDE SEQUENCE [LARGE SCALE GENOMIC DNA]</scope>
    <source>
        <strain evidence="2">SWU-2019</strain>
        <tissue evidence="2">Muscle</tissue>
    </source>
</reference>
<gene>
    <name evidence="2" type="ORF">G5714_021422</name>
</gene>
<feature type="region of interest" description="Disordered" evidence="1">
    <location>
        <begin position="24"/>
        <end position="48"/>
    </location>
</feature>
<evidence type="ECO:0000313" key="3">
    <source>
        <dbReference type="Proteomes" id="UP000579812"/>
    </source>
</evidence>
<sequence>MWQEDDCLIQRILSASVKETTVSTLLSSSPGTHADPQSDAGSTYTPPLPLLASPETPWSCEDWWQGVCTGAQTQSQLTTCLNTVGRSTSSGACSSAPQFLY</sequence>
<comment type="caution">
    <text evidence="2">The sequence shown here is derived from an EMBL/GenBank/DDBJ whole genome shotgun (WGS) entry which is preliminary data.</text>
</comment>
<protein>
    <submittedName>
        <fullName evidence="2">Uncharacterized protein</fullName>
    </submittedName>
</protein>
<dbReference type="AlphaFoldDB" id="A0A7J6BR69"/>
<dbReference type="Proteomes" id="UP000579812">
    <property type="component" value="Unassembled WGS sequence"/>
</dbReference>
<evidence type="ECO:0000313" key="2">
    <source>
        <dbReference type="EMBL" id="KAF4097414.1"/>
    </source>
</evidence>
<dbReference type="EMBL" id="JAAMOB010000022">
    <property type="protein sequence ID" value="KAF4097414.1"/>
    <property type="molecule type" value="Genomic_DNA"/>
</dbReference>
<proteinExistence type="predicted"/>
<accession>A0A7J6BR69</accession>